<evidence type="ECO:0008006" key="3">
    <source>
        <dbReference type="Google" id="ProtNLM"/>
    </source>
</evidence>
<reference evidence="1 2" key="1">
    <citation type="journal article" date="2019" name="Int. J. Syst. Evol. Microbiol.">
        <title>The Global Catalogue of Microorganisms (GCM) 10K type strain sequencing project: providing services to taxonomists for standard genome sequencing and annotation.</title>
        <authorList>
            <consortium name="The Broad Institute Genomics Platform"/>
            <consortium name="The Broad Institute Genome Sequencing Center for Infectious Disease"/>
            <person name="Wu L."/>
            <person name="Ma J."/>
        </authorList>
    </citation>
    <scope>NUCLEOTIDE SEQUENCE [LARGE SCALE GENOMIC DNA]</scope>
    <source>
        <strain evidence="1 2">JCM 4542</strain>
    </source>
</reference>
<keyword evidence="2" id="KW-1185">Reference proteome</keyword>
<dbReference type="EMBL" id="BAAASL010000018">
    <property type="protein sequence ID" value="GAA2721955.1"/>
    <property type="molecule type" value="Genomic_DNA"/>
</dbReference>
<proteinExistence type="predicted"/>
<accession>A0ABN3U1W1</accession>
<comment type="caution">
    <text evidence="1">The sequence shown here is derived from an EMBL/GenBank/DDBJ whole genome shotgun (WGS) entry which is preliminary data.</text>
</comment>
<evidence type="ECO:0000313" key="1">
    <source>
        <dbReference type="EMBL" id="GAA2721955.1"/>
    </source>
</evidence>
<gene>
    <name evidence="1" type="ORF">GCM10010315_46040</name>
</gene>
<sequence>MFGSGRKNFDPGVIVLRDSQAVAEAIEAALAAAGPEERPGLERAAGLVARHAARPEREVRAEWTRGILGAAGVDPRTHEVHAVRALRKAEPGLSLKAAVVLVREAAEASGQ</sequence>
<name>A0ABN3U1W1_9ACTN</name>
<evidence type="ECO:0000313" key="2">
    <source>
        <dbReference type="Proteomes" id="UP001500886"/>
    </source>
</evidence>
<dbReference type="RefSeq" id="WP_344437379.1">
    <property type="nucleotide sequence ID" value="NZ_BAAASL010000018.1"/>
</dbReference>
<protein>
    <recommendedName>
        <fullName evidence="3">ANTAR domain-containing protein</fullName>
    </recommendedName>
</protein>
<organism evidence="1 2">
    <name type="scientific">Streptomyces luteosporeus</name>
    <dbReference type="NCBI Taxonomy" id="173856"/>
    <lineage>
        <taxon>Bacteria</taxon>
        <taxon>Bacillati</taxon>
        <taxon>Actinomycetota</taxon>
        <taxon>Actinomycetes</taxon>
        <taxon>Kitasatosporales</taxon>
        <taxon>Streptomycetaceae</taxon>
        <taxon>Streptomyces</taxon>
    </lineage>
</organism>
<dbReference type="Proteomes" id="UP001500886">
    <property type="component" value="Unassembled WGS sequence"/>
</dbReference>